<evidence type="ECO:0000256" key="2">
    <source>
        <dbReference type="PIRSR" id="PIRSR000137-2"/>
    </source>
</evidence>
<dbReference type="Gene3D" id="3.50.50.60">
    <property type="entry name" value="FAD/NAD(P)-binding domain"/>
    <property type="match status" value="1"/>
</dbReference>
<feature type="signal peptide" evidence="3">
    <location>
        <begin position="1"/>
        <end position="22"/>
    </location>
</feature>
<evidence type="ECO:0000256" key="3">
    <source>
        <dbReference type="SAM" id="SignalP"/>
    </source>
</evidence>
<evidence type="ECO:0000313" key="6">
    <source>
        <dbReference type="EMBL" id="KAK3050978.1"/>
    </source>
</evidence>
<feature type="domain" description="Glucose-methanol-choline oxidoreductase C-terminal" evidence="5">
    <location>
        <begin position="509"/>
        <end position="653"/>
    </location>
</feature>
<organism evidence="6 7">
    <name type="scientific">Extremus antarcticus</name>
    <dbReference type="NCBI Taxonomy" id="702011"/>
    <lineage>
        <taxon>Eukaryota</taxon>
        <taxon>Fungi</taxon>
        <taxon>Dikarya</taxon>
        <taxon>Ascomycota</taxon>
        <taxon>Pezizomycotina</taxon>
        <taxon>Dothideomycetes</taxon>
        <taxon>Dothideomycetidae</taxon>
        <taxon>Mycosphaerellales</taxon>
        <taxon>Extremaceae</taxon>
        <taxon>Extremus</taxon>
    </lineage>
</organism>
<proteinExistence type="inferred from homology"/>
<dbReference type="Pfam" id="PF00732">
    <property type="entry name" value="GMC_oxred_N"/>
    <property type="match status" value="1"/>
</dbReference>
<dbReference type="PIRSF" id="PIRSF000137">
    <property type="entry name" value="Alcohol_oxidase"/>
    <property type="match status" value="1"/>
</dbReference>
<keyword evidence="2" id="KW-0274">FAD</keyword>
<dbReference type="InterPro" id="IPR036188">
    <property type="entry name" value="FAD/NAD-bd_sf"/>
</dbReference>
<evidence type="ECO:0000259" key="4">
    <source>
        <dbReference type="Pfam" id="PF00732"/>
    </source>
</evidence>
<dbReference type="Proteomes" id="UP001271007">
    <property type="component" value="Unassembled WGS sequence"/>
</dbReference>
<keyword evidence="3" id="KW-0732">Signal</keyword>
<dbReference type="PANTHER" id="PTHR11552:SF213">
    <property type="entry name" value="DEHYDROGENASE, PUTATIVE-RELATED"/>
    <property type="match status" value="1"/>
</dbReference>
<dbReference type="InterPro" id="IPR012132">
    <property type="entry name" value="GMC_OxRdtase"/>
</dbReference>
<evidence type="ECO:0000259" key="5">
    <source>
        <dbReference type="Pfam" id="PF05199"/>
    </source>
</evidence>
<feature type="domain" description="Glucose-methanol-choline oxidoreductase N-terminal" evidence="4">
    <location>
        <begin position="152"/>
        <end position="402"/>
    </location>
</feature>
<reference evidence="6" key="1">
    <citation type="submission" date="2023-04" db="EMBL/GenBank/DDBJ databases">
        <title>Black Yeasts Isolated from many extreme environments.</title>
        <authorList>
            <person name="Coleine C."/>
            <person name="Stajich J.E."/>
            <person name="Selbmann L."/>
        </authorList>
    </citation>
    <scope>NUCLEOTIDE SEQUENCE</scope>
    <source>
        <strain evidence="6">CCFEE 5312</strain>
    </source>
</reference>
<comment type="similarity">
    <text evidence="1">Belongs to the GMC oxidoreductase family.</text>
</comment>
<dbReference type="Pfam" id="PF05199">
    <property type="entry name" value="GMC_oxred_C"/>
    <property type="match status" value="1"/>
</dbReference>
<comment type="cofactor">
    <cofactor evidence="2">
        <name>FAD</name>
        <dbReference type="ChEBI" id="CHEBI:57692"/>
    </cofactor>
</comment>
<dbReference type="GO" id="GO:0016614">
    <property type="term" value="F:oxidoreductase activity, acting on CH-OH group of donors"/>
    <property type="evidence" value="ECO:0007669"/>
    <property type="project" value="InterPro"/>
</dbReference>
<evidence type="ECO:0000256" key="1">
    <source>
        <dbReference type="ARBA" id="ARBA00010790"/>
    </source>
</evidence>
<keyword evidence="2" id="KW-0285">Flavoprotein</keyword>
<sequence length="669" mass="72682">MHSFSYFTSLLSLFSIVSSTLSAPADIEVDATLGTDTGDAAAAAASEDYEYIIVGSGAGGGPLASRLARAGFKTLLIETGKDLGDDYNTTVPGYQAAVAQDPALRWDIYVNHYKDLPRAQKEPEFVYDVNGFDFTRINNGTAPPAGATPKGILYPRAGVLGGCVTHNALIWIEPHDSDWSNIQEITGDNTWTPANMRDTYLNEKVYDWQVTMPTDPTILVRDIKLAKHLLGGAAQVGLGVSPISALTGLGQALLVSPNGGYPGRDSAEGFFQIPLIMNGGTRQSVRERIVDTVNGGYPLTIMTDTFVTKINWKNDKKTGKPRAAGVSYLKGEHLYKASPYSGGSGTPGQVRATREVIVAGGTYNTVQLLKLSGVGPRQELRKLGIKVRSNLPGLGTNMQDRYEIPVNTEHPNDFPILDGCTFDMKAQDKCFDQWLNNPYILAQRGAYATDGLAAAMAQVSTTAPTTDIDLFIFGGPISFRGYFPWWGDHAVKDHNRFSWYTLKAHTRNKAGTVTLRSTDPLEQPEIKFNYFDTGTTEDGADQKDLQSLIEAVKISRGALDHFHDFDLVLPSTDFKERYPGPSVDTDEEIGTYIKQNAWGHHACCTAPIGADDDPMAVLDSEFRVRGTEGLRVVDASVFPKIPGVFIQSAIMMISEKAADVIIAGRDAES</sequence>
<dbReference type="InterPro" id="IPR000172">
    <property type="entry name" value="GMC_OxRdtase_N"/>
</dbReference>
<dbReference type="AlphaFoldDB" id="A0AAJ0DIQ2"/>
<dbReference type="SUPFAM" id="SSF54373">
    <property type="entry name" value="FAD-linked reductases, C-terminal domain"/>
    <property type="match status" value="1"/>
</dbReference>
<accession>A0AAJ0DIQ2</accession>
<comment type="caution">
    <text evidence="6">The sequence shown here is derived from an EMBL/GenBank/DDBJ whole genome shotgun (WGS) entry which is preliminary data.</text>
</comment>
<dbReference type="InterPro" id="IPR007867">
    <property type="entry name" value="GMC_OxRtase_C"/>
</dbReference>
<name>A0AAJ0DIQ2_9PEZI</name>
<feature type="chain" id="PRO_5042502815" description="Choline dehydrogenase" evidence="3">
    <location>
        <begin position="23"/>
        <end position="669"/>
    </location>
</feature>
<protein>
    <recommendedName>
        <fullName evidence="8">Choline dehydrogenase</fullName>
    </recommendedName>
</protein>
<dbReference type="EMBL" id="JAWDJX010000028">
    <property type="protein sequence ID" value="KAK3050978.1"/>
    <property type="molecule type" value="Genomic_DNA"/>
</dbReference>
<evidence type="ECO:0008006" key="8">
    <source>
        <dbReference type="Google" id="ProtNLM"/>
    </source>
</evidence>
<dbReference type="Gene3D" id="3.30.560.10">
    <property type="entry name" value="Glucose Oxidase, domain 3"/>
    <property type="match status" value="1"/>
</dbReference>
<gene>
    <name evidence="6" type="ORF">LTR09_007727</name>
</gene>
<dbReference type="PANTHER" id="PTHR11552">
    <property type="entry name" value="GLUCOSE-METHANOL-CHOLINE GMC OXIDOREDUCTASE"/>
    <property type="match status" value="1"/>
</dbReference>
<evidence type="ECO:0000313" key="7">
    <source>
        <dbReference type="Proteomes" id="UP001271007"/>
    </source>
</evidence>
<feature type="binding site" evidence="2">
    <location>
        <position position="307"/>
    </location>
    <ligand>
        <name>FAD</name>
        <dbReference type="ChEBI" id="CHEBI:57692"/>
    </ligand>
</feature>
<dbReference type="GO" id="GO:0050660">
    <property type="term" value="F:flavin adenine dinucleotide binding"/>
    <property type="evidence" value="ECO:0007669"/>
    <property type="project" value="InterPro"/>
</dbReference>
<keyword evidence="7" id="KW-1185">Reference proteome</keyword>
<dbReference type="SUPFAM" id="SSF51905">
    <property type="entry name" value="FAD/NAD(P)-binding domain"/>
    <property type="match status" value="1"/>
</dbReference>
<feature type="binding site" evidence="2">
    <location>
        <position position="159"/>
    </location>
    <ligand>
        <name>FAD</name>
        <dbReference type="ChEBI" id="CHEBI:57692"/>
    </ligand>
</feature>